<dbReference type="Proteomes" id="UP001180754">
    <property type="component" value="Unassembled WGS sequence"/>
</dbReference>
<dbReference type="RefSeq" id="WP_311730573.1">
    <property type="nucleotide sequence ID" value="NZ_JAVRFD010000040.1"/>
</dbReference>
<evidence type="ECO:0000313" key="2">
    <source>
        <dbReference type="EMBL" id="MDT0549996.1"/>
    </source>
</evidence>
<dbReference type="EMBL" id="JAVRFD010000040">
    <property type="protein sequence ID" value="MDT0549996.1"/>
    <property type="molecule type" value="Genomic_DNA"/>
</dbReference>
<accession>A0ABU2XVR0</accession>
<reference evidence="2" key="1">
    <citation type="submission" date="2024-05" db="EMBL/GenBank/DDBJ databases">
        <title>30 novel species of actinomycetes from the DSMZ collection.</title>
        <authorList>
            <person name="Nouioui I."/>
        </authorList>
    </citation>
    <scope>NUCLEOTIDE SEQUENCE</scope>
    <source>
        <strain evidence="2">DSM 41529</strain>
    </source>
</reference>
<protein>
    <recommendedName>
        <fullName evidence="4">Secreted protein</fullName>
    </recommendedName>
</protein>
<gene>
    <name evidence="2" type="ORF">RND15_46250</name>
</gene>
<evidence type="ECO:0008006" key="4">
    <source>
        <dbReference type="Google" id="ProtNLM"/>
    </source>
</evidence>
<organism evidence="2 3">
    <name type="scientific">Streptomyces lonegramiae</name>
    <dbReference type="NCBI Taxonomy" id="3075524"/>
    <lineage>
        <taxon>Bacteria</taxon>
        <taxon>Bacillati</taxon>
        <taxon>Actinomycetota</taxon>
        <taxon>Actinomycetes</taxon>
        <taxon>Kitasatosporales</taxon>
        <taxon>Streptomycetaceae</taxon>
        <taxon>Streptomyces</taxon>
    </lineage>
</organism>
<feature type="compositionally biased region" description="Polar residues" evidence="1">
    <location>
        <begin position="105"/>
        <end position="128"/>
    </location>
</feature>
<evidence type="ECO:0000256" key="1">
    <source>
        <dbReference type="SAM" id="MobiDB-lite"/>
    </source>
</evidence>
<proteinExistence type="predicted"/>
<feature type="region of interest" description="Disordered" evidence="1">
    <location>
        <begin position="28"/>
        <end position="128"/>
    </location>
</feature>
<sequence>MPRIRMSRFVFVLAALLVTLQFMGVIASGHAGNGSAPAPLEWSTTAVVDDPTDESATCGDVEQIPDPNSLLAGRDRHRPTAGCDTKPSADGARRDRVTAPPPGHPTTSHVASRSTATHSPESLQTFRR</sequence>
<keyword evidence="3" id="KW-1185">Reference proteome</keyword>
<name>A0ABU2XVR0_9ACTN</name>
<evidence type="ECO:0000313" key="3">
    <source>
        <dbReference type="Proteomes" id="UP001180754"/>
    </source>
</evidence>
<comment type="caution">
    <text evidence="2">The sequence shown here is derived from an EMBL/GenBank/DDBJ whole genome shotgun (WGS) entry which is preliminary data.</text>
</comment>